<dbReference type="EMBL" id="JAGVWC010000010">
    <property type="protein sequence ID" value="MBS3061541.1"/>
    <property type="molecule type" value="Genomic_DNA"/>
</dbReference>
<dbReference type="PROSITE" id="PS50280">
    <property type="entry name" value="SET"/>
    <property type="match status" value="1"/>
</dbReference>
<feature type="domain" description="SET" evidence="1">
    <location>
        <begin position="3"/>
        <end position="103"/>
    </location>
</feature>
<dbReference type="PANTHER" id="PTHR12350:SF19">
    <property type="entry name" value="SET DOMAIN-CONTAINING PROTEIN"/>
    <property type="match status" value="1"/>
</dbReference>
<evidence type="ECO:0000313" key="2">
    <source>
        <dbReference type="EMBL" id="MBS3061541.1"/>
    </source>
</evidence>
<name>A0A8T4L439_9ARCH</name>
<dbReference type="InterPro" id="IPR046341">
    <property type="entry name" value="SET_dom_sf"/>
</dbReference>
<sequence>MTQEFVVHKSVIHGKGVFALRDFKPGEIVIHWDTTRQISRAQFDQLPENEKAFIATYKGKLIVQQAPAKFVNHSCDPNTRVKNFCDTAIKPIKKGDEITTDYRDDPGSELDMSCNCQTQNCTGRIKGKKQTV</sequence>
<dbReference type="PANTHER" id="PTHR12350">
    <property type="entry name" value="HISTONE-LYSINE N-METHYLTRANSFERASE-RELATED"/>
    <property type="match status" value="1"/>
</dbReference>
<accession>A0A8T4L439</accession>
<dbReference type="AlphaFoldDB" id="A0A8T4L439"/>
<dbReference type="Pfam" id="PF00856">
    <property type="entry name" value="SET"/>
    <property type="match status" value="1"/>
</dbReference>
<dbReference type="InterPro" id="IPR053201">
    <property type="entry name" value="Flavunoidine_N-MTase"/>
</dbReference>
<dbReference type="Gene3D" id="2.170.270.10">
    <property type="entry name" value="SET domain"/>
    <property type="match status" value="1"/>
</dbReference>
<protein>
    <submittedName>
        <fullName evidence="2">SET domain-containing protein-lysine N-methyltransferase</fullName>
    </submittedName>
</protein>
<gene>
    <name evidence="2" type="ORF">J4215_03085</name>
</gene>
<reference evidence="2" key="1">
    <citation type="submission" date="2021-03" db="EMBL/GenBank/DDBJ databases">
        <authorList>
            <person name="Jaffe A."/>
        </authorList>
    </citation>
    <scope>NUCLEOTIDE SEQUENCE</scope>
    <source>
        <strain evidence="2">RIFCSPLOWO2_01_FULL_AR10_48_17</strain>
    </source>
</reference>
<reference evidence="2" key="2">
    <citation type="submission" date="2021-05" db="EMBL/GenBank/DDBJ databases">
        <title>Protein family content uncovers lineage relationships and bacterial pathway maintenance mechanisms in DPANN archaea.</title>
        <authorList>
            <person name="Castelle C.J."/>
            <person name="Meheust R."/>
            <person name="Jaffe A.L."/>
            <person name="Seitz K."/>
            <person name="Gong X."/>
            <person name="Baker B.J."/>
            <person name="Banfield J.F."/>
        </authorList>
    </citation>
    <scope>NUCLEOTIDE SEQUENCE</scope>
    <source>
        <strain evidence="2">RIFCSPLOWO2_01_FULL_AR10_48_17</strain>
    </source>
</reference>
<dbReference type="InterPro" id="IPR001214">
    <property type="entry name" value="SET_dom"/>
</dbReference>
<evidence type="ECO:0000313" key="3">
    <source>
        <dbReference type="Proteomes" id="UP000675968"/>
    </source>
</evidence>
<dbReference type="Proteomes" id="UP000675968">
    <property type="component" value="Unassembled WGS sequence"/>
</dbReference>
<proteinExistence type="predicted"/>
<dbReference type="SMART" id="SM00317">
    <property type="entry name" value="SET"/>
    <property type="match status" value="1"/>
</dbReference>
<organism evidence="2 3">
    <name type="scientific">Candidatus Iainarchaeum sp</name>
    <dbReference type="NCBI Taxonomy" id="3101447"/>
    <lineage>
        <taxon>Archaea</taxon>
        <taxon>Candidatus Iainarchaeota</taxon>
        <taxon>Candidatus Iainarchaeia</taxon>
        <taxon>Candidatus Iainarchaeales</taxon>
        <taxon>Candidatus Iainarchaeaceae</taxon>
        <taxon>Candidatus Iainarchaeum</taxon>
    </lineage>
</organism>
<dbReference type="SUPFAM" id="SSF82199">
    <property type="entry name" value="SET domain"/>
    <property type="match status" value="1"/>
</dbReference>
<evidence type="ECO:0000259" key="1">
    <source>
        <dbReference type="PROSITE" id="PS50280"/>
    </source>
</evidence>
<comment type="caution">
    <text evidence="2">The sequence shown here is derived from an EMBL/GenBank/DDBJ whole genome shotgun (WGS) entry which is preliminary data.</text>
</comment>